<keyword evidence="2" id="KW-1185">Reference proteome</keyword>
<sequence length="63" mass="6545">MTQRETAAFNTGVAHAAEMARIAAVTIEIRDDARAVRQQAAAAALRGLAEGLKAAVTAPADQR</sequence>
<organism evidence="1 2">
    <name type="scientific">Methylobacterium thuringiense</name>
    <dbReference type="NCBI Taxonomy" id="1003091"/>
    <lineage>
        <taxon>Bacteria</taxon>
        <taxon>Pseudomonadati</taxon>
        <taxon>Pseudomonadota</taxon>
        <taxon>Alphaproteobacteria</taxon>
        <taxon>Hyphomicrobiales</taxon>
        <taxon>Methylobacteriaceae</taxon>
        <taxon>Methylobacterium</taxon>
    </lineage>
</organism>
<reference evidence="1" key="1">
    <citation type="journal article" date="2021" name="Front. Microbiol.">
        <title>Comprehensive Comparative Genomics and Phenotyping of Methylobacterium Species.</title>
        <authorList>
            <person name="Alessa O."/>
            <person name="Ogura Y."/>
            <person name="Fujitani Y."/>
            <person name="Takami H."/>
            <person name="Hayashi T."/>
            <person name="Sahin N."/>
            <person name="Tani A."/>
        </authorList>
    </citation>
    <scope>NUCLEOTIDE SEQUENCE</scope>
    <source>
        <strain evidence="1">DSM 23674</strain>
    </source>
</reference>
<gene>
    <name evidence="1" type="ORF">EKPJFOCH_3822</name>
</gene>
<name>A0ABQ4TTN0_9HYPH</name>
<evidence type="ECO:0000313" key="2">
    <source>
        <dbReference type="Proteomes" id="UP001055101"/>
    </source>
</evidence>
<dbReference type="EMBL" id="BPRA01000021">
    <property type="protein sequence ID" value="GJE57308.1"/>
    <property type="molecule type" value="Genomic_DNA"/>
</dbReference>
<proteinExistence type="predicted"/>
<comment type="caution">
    <text evidence="1">The sequence shown here is derived from an EMBL/GenBank/DDBJ whole genome shotgun (WGS) entry which is preliminary data.</text>
</comment>
<protein>
    <submittedName>
        <fullName evidence="1">Uncharacterized protein</fullName>
    </submittedName>
</protein>
<reference evidence="1" key="2">
    <citation type="submission" date="2021-08" db="EMBL/GenBank/DDBJ databases">
        <authorList>
            <person name="Tani A."/>
            <person name="Ola A."/>
            <person name="Ogura Y."/>
            <person name="Katsura K."/>
            <person name="Hayashi T."/>
        </authorList>
    </citation>
    <scope>NUCLEOTIDE SEQUENCE</scope>
    <source>
        <strain evidence="1">DSM 23674</strain>
    </source>
</reference>
<dbReference type="Proteomes" id="UP001055101">
    <property type="component" value="Unassembled WGS sequence"/>
</dbReference>
<accession>A0ABQ4TTN0</accession>
<dbReference type="RefSeq" id="WP_238232653.1">
    <property type="nucleotide sequence ID" value="NZ_BPRA01000021.1"/>
</dbReference>
<evidence type="ECO:0000313" key="1">
    <source>
        <dbReference type="EMBL" id="GJE57308.1"/>
    </source>
</evidence>